<evidence type="ECO:0000259" key="8">
    <source>
        <dbReference type="SMART" id="SM00481"/>
    </source>
</evidence>
<proteinExistence type="predicted"/>
<evidence type="ECO:0000256" key="1">
    <source>
        <dbReference type="ARBA" id="ARBA00012417"/>
    </source>
</evidence>
<dbReference type="InterPro" id="IPR047967">
    <property type="entry name" value="PolX_PHP"/>
</dbReference>
<dbReference type="Pfam" id="PF02811">
    <property type="entry name" value="PHP"/>
    <property type="match status" value="1"/>
</dbReference>
<dbReference type="CDD" id="cd07436">
    <property type="entry name" value="PHP_PolX"/>
    <property type="match status" value="1"/>
</dbReference>
<dbReference type="PRINTS" id="PR00870">
    <property type="entry name" value="DNAPOLXBETA"/>
</dbReference>
<dbReference type="Gene3D" id="3.30.460.10">
    <property type="entry name" value="Beta Polymerase, domain 2"/>
    <property type="match status" value="1"/>
</dbReference>
<dbReference type="PANTHER" id="PTHR36928:SF1">
    <property type="entry name" value="PHOSPHATASE YCDX-RELATED"/>
    <property type="match status" value="1"/>
</dbReference>
<dbReference type="EMBL" id="MHCP01000014">
    <property type="protein sequence ID" value="OGY24318.1"/>
    <property type="molecule type" value="Genomic_DNA"/>
</dbReference>
<evidence type="ECO:0000256" key="5">
    <source>
        <dbReference type="ARBA" id="ARBA00022932"/>
    </source>
</evidence>
<dbReference type="Gene3D" id="1.10.150.110">
    <property type="entry name" value="DNA polymerase beta, N-terminal domain-like"/>
    <property type="match status" value="1"/>
</dbReference>
<dbReference type="Proteomes" id="UP000176631">
    <property type="component" value="Unassembled WGS sequence"/>
</dbReference>
<dbReference type="InterPro" id="IPR003141">
    <property type="entry name" value="Pol/His_phosphatase_N"/>
</dbReference>
<evidence type="ECO:0000256" key="2">
    <source>
        <dbReference type="ARBA" id="ARBA00022679"/>
    </source>
</evidence>
<dbReference type="CDD" id="cd00141">
    <property type="entry name" value="NT_POLXc"/>
    <property type="match status" value="1"/>
</dbReference>
<comment type="catalytic activity">
    <reaction evidence="7">
        <text>DNA(n) + a 2'-deoxyribonucleoside 5'-triphosphate = DNA(n+1) + diphosphate</text>
        <dbReference type="Rhea" id="RHEA:22508"/>
        <dbReference type="Rhea" id="RHEA-COMP:17339"/>
        <dbReference type="Rhea" id="RHEA-COMP:17340"/>
        <dbReference type="ChEBI" id="CHEBI:33019"/>
        <dbReference type="ChEBI" id="CHEBI:61560"/>
        <dbReference type="ChEBI" id="CHEBI:173112"/>
        <dbReference type="EC" id="2.7.7.7"/>
    </reaction>
</comment>
<dbReference type="Pfam" id="PF14520">
    <property type="entry name" value="HHH_5"/>
    <property type="match status" value="1"/>
</dbReference>
<keyword evidence="3" id="KW-0548">Nucleotidyltransferase</keyword>
<accession>A0A1G1W9F1</accession>
<dbReference type="SMART" id="SM00481">
    <property type="entry name" value="POLIIIAc"/>
    <property type="match status" value="1"/>
</dbReference>
<dbReference type="InterPro" id="IPR016195">
    <property type="entry name" value="Pol/histidinol_Pase-like"/>
</dbReference>
<protein>
    <recommendedName>
        <fullName evidence="1">DNA-directed DNA polymerase</fullName>
        <ecNumber evidence="1">2.7.7.7</ecNumber>
    </recommendedName>
</protein>
<dbReference type="InterPro" id="IPR004013">
    <property type="entry name" value="PHP_dom"/>
</dbReference>
<keyword evidence="4" id="KW-0227">DNA damage</keyword>
<evidence type="ECO:0000256" key="3">
    <source>
        <dbReference type="ARBA" id="ARBA00022695"/>
    </source>
</evidence>
<dbReference type="InterPro" id="IPR037160">
    <property type="entry name" value="DNA_Pol_thumb_sf"/>
</dbReference>
<dbReference type="AlphaFoldDB" id="A0A1G1W9F1"/>
<dbReference type="SUPFAM" id="SSF47802">
    <property type="entry name" value="DNA polymerase beta, N-terminal domain-like"/>
    <property type="match status" value="1"/>
</dbReference>
<reference evidence="10 11" key="1">
    <citation type="journal article" date="2016" name="Nat. Commun.">
        <title>Thousands of microbial genomes shed light on interconnected biogeochemical processes in an aquifer system.</title>
        <authorList>
            <person name="Anantharaman K."/>
            <person name="Brown C.T."/>
            <person name="Hug L.A."/>
            <person name="Sharon I."/>
            <person name="Castelle C.J."/>
            <person name="Probst A.J."/>
            <person name="Thomas B.C."/>
            <person name="Singh A."/>
            <person name="Wilkins M.J."/>
            <person name="Karaoz U."/>
            <person name="Brodie E.L."/>
            <person name="Williams K.H."/>
            <person name="Hubbard S.S."/>
            <person name="Banfield J.F."/>
        </authorList>
    </citation>
    <scope>NUCLEOTIDE SEQUENCE [LARGE SCALE GENOMIC DNA]</scope>
</reference>
<evidence type="ECO:0000313" key="10">
    <source>
        <dbReference type="EMBL" id="OGY24318.1"/>
    </source>
</evidence>
<dbReference type="PANTHER" id="PTHR36928">
    <property type="entry name" value="PHOSPHATASE YCDX-RELATED"/>
    <property type="match status" value="1"/>
</dbReference>
<dbReference type="SUPFAM" id="SSF81301">
    <property type="entry name" value="Nucleotidyltransferase"/>
    <property type="match status" value="1"/>
</dbReference>
<dbReference type="GO" id="GO:0006281">
    <property type="term" value="P:DNA repair"/>
    <property type="evidence" value="ECO:0007669"/>
    <property type="project" value="UniProtKB-KW"/>
</dbReference>
<dbReference type="NCBIfam" id="NF006375">
    <property type="entry name" value="PRK08609.1"/>
    <property type="match status" value="1"/>
</dbReference>
<dbReference type="InterPro" id="IPR027421">
    <property type="entry name" value="DNA_pol_lamdba_lyase_dom_sf"/>
</dbReference>
<dbReference type="EC" id="2.7.7.7" evidence="1"/>
<dbReference type="InterPro" id="IPR002008">
    <property type="entry name" value="DNA_pol_X_beta-like"/>
</dbReference>
<dbReference type="InterPro" id="IPR029398">
    <property type="entry name" value="PolB_thumb"/>
</dbReference>
<dbReference type="GO" id="GO:0042578">
    <property type="term" value="F:phosphoric ester hydrolase activity"/>
    <property type="evidence" value="ECO:0007669"/>
    <property type="project" value="TreeGrafter"/>
</dbReference>
<dbReference type="Gene3D" id="3.20.20.140">
    <property type="entry name" value="Metal-dependent hydrolases"/>
    <property type="match status" value="1"/>
</dbReference>
<dbReference type="SUPFAM" id="SSF89550">
    <property type="entry name" value="PHP domain-like"/>
    <property type="match status" value="1"/>
</dbReference>
<dbReference type="InterPro" id="IPR043519">
    <property type="entry name" value="NT_sf"/>
</dbReference>
<gene>
    <name evidence="10" type="ORF">A2172_00440</name>
</gene>
<dbReference type="InterPro" id="IPR010996">
    <property type="entry name" value="HHH_MUS81"/>
</dbReference>
<evidence type="ECO:0000313" key="11">
    <source>
        <dbReference type="Proteomes" id="UP000176631"/>
    </source>
</evidence>
<evidence type="ECO:0000259" key="9">
    <source>
        <dbReference type="SMART" id="SM00483"/>
    </source>
</evidence>
<keyword evidence="2" id="KW-0808">Transferase</keyword>
<evidence type="ECO:0000256" key="4">
    <source>
        <dbReference type="ARBA" id="ARBA00022763"/>
    </source>
</evidence>
<dbReference type="Gene3D" id="3.30.210.10">
    <property type="entry name" value="DNA polymerase, thumb domain"/>
    <property type="match status" value="1"/>
</dbReference>
<keyword evidence="5" id="KW-0239">DNA-directed DNA polymerase</keyword>
<organism evidence="10 11">
    <name type="scientific">Candidatus Woykebacteria bacterium RBG_13_40_15</name>
    <dbReference type="NCBI Taxonomy" id="1802593"/>
    <lineage>
        <taxon>Bacteria</taxon>
        <taxon>Candidatus Woykeibacteriota</taxon>
    </lineage>
</organism>
<dbReference type="Pfam" id="PF14716">
    <property type="entry name" value="HHH_8"/>
    <property type="match status" value="1"/>
</dbReference>
<dbReference type="GO" id="GO:0003677">
    <property type="term" value="F:DNA binding"/>
    <property type="evidence" value="ECO:0007669"/>
    <property type="project" value="InterPro"/>
</dbReference>
<dbReference type="GO" id="GO:0005829">
    <property type="term" value="C:cytosol"/>
    <property type="evidence" value="ECO:0007669"/>
    <property type="project" value="TreeGrafter"/>
</dbReference>
<dbReference type="InterPro" id="IPR022311">
    <property type="entry name" value="PolX-like"/>
</dbReference>
<feature type="domain" description="Polymerase/histidinol phosphatase N-terminal" evidence="8">
    <location>
        <begin position="341"/>
        <end position="412"/>
    </location>
</feature>
<keyword evidence="6" id="KW-0234">DNA repair</keyword>
<dbReference type="STRING" id="1802593.A2172_00440"/>
<comment type="caution">
    <text evidence="10">The sequence shown here is derived from an EMBL/GenBank/DDBJ whole genome shotgun (WGS) entry which is preliminary data.</text>
</comment>
<dbReference type="GO" id="GO:0008270">
    <property type="term" value="F:zinc ion binding"/>
    <property type="evidence" value="ECO:0007669"/>
    <property type="project" value="TreeGrafter"/>
</dbReference>
<name>A0A1G1W9F1_9BACT</name>
<dbReference type="InterPro" id="IPR002054">
    <property type="entry name" value="DNA-dir_DNA_pol_X"/>
</dbReference>
<dbReference type="GO" id="GO:0003887">
    <property type="term" value="F:DNA-directed DNA polymerase activity"/>
    <property type="evidence" value="ECO:0007669"/>
    <property type="project" value="UniProtKB-KW"/>
</dbReference>
<sequence>MENKFTNKEVAALLRNVSAAYQVKGLNYFQIRAYDTASDAIENTASDIKTLWEQGKLDQIPGIGTHIANYLDEYLTTGKVRHFESVFRQVPEDMFRFLKIPGVGPKTAVKIANSGVVSIKDLEERIKSGWLLKHDFGQKTLDNILRGIEEFNRKSDRYLLPIAGEIAKDVVNYLKQNKDVVYADPLGSLRRRLSTVGDIDIAAATRNPKGVLNHFVKYPGIHEVIEKGDTTATILHGSGIHADLMVQPPNHYGSLLQHFTGSKSHNIHLRSLAKEKGYSISEYGVKEIKSGKSLEFEKEEGIYKLLGMETPIPEIREDTGEIEAALENKIPRLIDLKDIKGDLHTHSSWSDGQNTISEMAEAAAQLGREYIALTDHSYPSLKFEQRIKDIEQFNYSQDKIRVIYGLEVNINVDATLQIADEILERHELILVSIHTSFRQEKDLMTKRIIKALENPNVDIFAHPTGRLLLEREGIEADWEQIFKVAARTGTLIEIDAYPNRLDLPDTLVREAKRFGVRFTICTDAHHTDQLNLMEYGISVARRGWLEPKDVVNTLPFEKLRDILKFD</sequence>
<dbReference type="SMART" id="SM00483">
    <property type="entry name" value="POLXc"/>
    <property type="match status" value="1"/>
</dbReference>
<dbReference type="Gene3D" id="1.10.150.20">
    <property type="entry name" value="5' to 3' exonuclease, C-terminal subdomain"/>
    <property type="match status" value="1"/>
</dbReference>
<evidence type="ECO:0000256" key="6">
    <source>
        <dbReference type="ARBA" id="ARBA00023204"/>
    </source>
</evidence>
<feature type="domain" description="DNA-directed DNA polymerase X" evidence="9">
    <location>
        <begin position="5"/>
        <end position="317"/>
    </location>
</feature>
<evidence type="ECO:0000256" key="7">
    <source>
        <dbReference type="ARBA" id="ARBA00049244"/>
    </source>
</evidence>
<dbReference type="InterPro" id="IPR050243">
    <property type="entry name" value="PHP_phosphatase"/>
</dbReference>
<dbReference type="Pfam" id="PF14791">
    <property type="entry name" value="DNA_pol_B_thumb"/>
    <property type="match status" value="1"/>
</dbReference>
<dbReference type="PIRSF" id="PIRSF005047">
    <property type="entry name" value="UCP005047_YshC"/>
    <property type="match status" value="1"/>
</dbReference>